<name>A0AAF0JHE2_9BASI</name>
<evidence type="ECO:0000256" key="1">
    <source>
        <dbReference type="SAM" id="MobiDB-lite"/>
    </source>
</evidence>
<dbReference type="InterPro" id="IPR038967">
    <property type="entry name" value="Dsc4-like"/>
</dbReference>
<keyword evidence="2" id="KW-1133">Transmembrane helix</keyword>
<protein>
    <recommendedName>
        <fullName evidence="3">DUF1746 domain-containing protein</fullName>
    </recommendedName>
</protein>
<evidence type="ECO:0000313" key="4">
    <source>
        <dbReference type="EMBL" id="WFD40771.1"/>
    </source>
</evidence>
<keyword evidence="5" id="KW-1185">Reference proteome</keyword>
<dbReference type="GeneID" id="85227411"/>
<gene>
    <name evidence="4" type="ORF">MJAP1_003760</name>
</gene>
<dbReference type="GO" id="GO:0005783">
    <property type="term" value="C:endoplasmic reticulum"/>
    <property type="evidence" value="ECO:0007669"/>
    <property type="project" value="TreeGrafter"/>
</dbReference>
<sequence>MMVYAYVLDGLTILLCIRLMVLYQFLQPNLIPVARSLPGFARSVTMFHLLCAANQLFQDTSPTAPRVILDFVGQDYAVSKVHLLLVDVVIWFFHIVLMTITVEEAKCRLDATRVNSLDITPEEHAVMERDSAGPVYYDLSEEDVNERLLASQTSSPDAEGHESTSTRPDDQDRDEDILPSSRLPIAIVRWESLWQTTIDSPTDLRYPS</sequence>
<organism evidence="4 5">
    <name type="scientific">Malassezia japonica</name>
    <dbReference type="NCBI Taxonomy" id="223818"/>
    <lineage>
        <taxon>Eukaryota</taxon>
        <taxon>Fungi</taxon>
        <taxon>Dikarya</taxon>
        <taxon>Basidiomycota</taxon>
        <taxon>Ustilaginomycotina</taxon>
        <taxon>Malasseziomycetes</taxon>
        <taxon>Malasseziales</taxon>
        <taxon>Malasseziaceae</taxon>
        <taxon>Malassezia</taxon>
    </lineage>
</organism>
<evidence type="ECO:0000259" key="3">
    <source>
        <dbReference type="Pfam" id="PF08508"/>
    </source>
</evidence>
<keyword evidence="2" id="KW-0472">Membrane</keyword>
<keyword evidence="2" id="KW-0812">Transmembrane</keyword>
<dbReference type="Pfam" id="PF08508">
    <property type="entry name" value="DUF1746"/>
    <property type="match status" value="1"/>
</dbReference>
<feature type="transmembrane region" description="Helical" evidence="2">
    <location>
        <begin position="77"/>
        <end position="100"/>
    </location>
</feature>
<proteinExistence type="predicted"/>
<reference evidence="4" key="1">
    <citation type="submission" date="2023-03" db="EMBL/GenBank/DDBJ databases">
        <title>Mating type loci evolution in Malassezia.</title>
        <authorList>
            <person name="Coelho M.A."/>
        </authorList>
    </citation>
    <scope>NUCLEOTIDE SEQUENCE</scope>
    <source>
        <strain evidence="4">CBS 9431</strain>
    </source>
</reference>
<feature type="compositionally biased region" description="Basic and acidic residues" evidence="1">
    <location>
        <begin position="158"/>
        <end position="170"/>
    </location>
</feature>
<dbReference type="InterPro" id="IPR013715">
    <property type="entry name" value="DUF1746"/>
</dbReference>
<dbReference type="Proteomes" id="UP001217754">
    <property type="component" value="Chromosome 7"/>
</dbReference>
<dbReference type="GO" id="GO:0032933">
    <property type="term" value="P:SREBP signaling pathway"/>
    <property type="evidence" value="ECO:0007669"/>
    <property type="project" value="InterPro"/>
</dbReference>
<feature type="domain" description="DUF1746" evidence="3">
    <location>
        <begin position="2"/>
        <end position="96"/>
    </location>
</feature>
<evidence type="ECO:0000313" key="5">
    <source>
        <dbReference type="Proteomes" id="UP001217754"/>
    </source>
</evidence>
<dbReference type="EMBL" id="CP119964">
    <property type="protein sequence ID" value="WFD40771.1"/>
    <property type="molecule type" value="Genomic_DNA"/>
</dbReference>
<evidence type="ECO:0000256" key="2">
    <source>
        <dbReference type="SAM" id="Phobius"/>
    </source>
</evidence>
<dbReference type="PANTHER" id="PTHR39405:SF1">
    <property type="entry name" value="DSC E3 UBIQUITIN LIGASE COMPLEX SUBUNIT 4"/>
    <property type="match status" value="1"/>
</dbReference>
<dbReference type="RefSeq" id="XP_060123668.1">
    <property type="nucleotide sequence ID" value="XM_060267685.1"/>
</dbReference>
<accession>A0AAF0JHE2</accession>
<feature type="transmembrane region" description="Helical" evidence="2">
    <location>
        <begin position="6"/>
        <end position="25"/>
    </location>
</feature>
<feature type="region of interest" description="Disordered" evidence="1">
    <location>
        <begin position="148"/>
        <end position="180"/>
    </location>
</feature>
<dbReference type="PANTHER" id="PTHR39405">
    <property type="entry name" value="DSC E3 UBIQUITIN LIGASE COMPLEX SUBUNIT 4"/>
    <property type="match status" value="1"/>
</dbReference>
<dbReference type="GO" id="GO:0044695">
    <property type="term" value="C:Dsc E3 ubiquitin ligase complex"/>
    <property type="evidence" value="ECO:0007669"/>
    <property type="project" value="InterPro"/>
</dbReference>
<dbReference type="AlphaFoldDB" id="A0AAF0JHE2"/>